<evidence type="ECO:0008006" key="5">
    <source>
        <dbReference type="Google" id="ProtNLM"/>
    </source>
</evidence>
<evidence type="ECO:0000313" key="2">
    <source>
        <dbReference type="EMBL" id="SPE09901.1"/>
    </source>
</evidence>
<name>A0A2N9KHZ5_9LACO</name>
<protein>
    <recommendedName>
        <fullName evidence="5">DUF3800 domain-containing protein</fullName>
    </recommendedName>
</protein>
<gene>
    <name evidence="1" type="ORF">LES8486_02089</name>
    <name evidence="2" type="ORF">LES9216_02099</name>
</gene>
<evidence type="ECO:0000313" key="3">
    <source>
        <dbReference type="Proteomes" id="UP000237923"/>
    </source>
</evidence>
<reference evidence="2 3" key="2">
    <citation type="submission" date="2018-02" db="EMBL/GenBank/DDBJ databases">
        <authorList>
            <person name="Cohen D.B."/>
            <person name="Kent A.D."/>
        </authorList>
    </citation>
    <scope>NUCLEOTIDE SEQUENCE [LARGE SCALE GENOMIC DNA]</scope>
    <source>
        <strain evidence="2 3">CECT 9216</strain>
    </source>
</reference>
<dbReference type="Proteomes" id="UP000239237">
    <property type="component" value="Unassembled WGS sequence"/>
</dbReference>
<sequence length="365" mass="42706">MDYTEFYKHVKNELKVTGTDNQFHLYYDETNNFRSFKVDDKGFNADEHAYFILGGIGIKTDSHDIVEGVDSLFSKFGMQANAQEIKFKHIKNGANNFIELMDKKRVKVFLNWLYENDNVFIHYNYVDNFYFSIVDSLPNSMLLGIEFNRDLKDCLYQIMKTDKEYFTNLFVLLGYPNVNNPKLLINKIIEKINEITPYGDDFCLEYLRQILKSAIRSKLPLLENNVEGELIDNYSDLYAQSIYSFPNSHHKFDHEYNIEPFLANNPIYVNDKLVDYIFDDSKHSRLLQLSDLTVGILRHWMSFLEKNSESKISDILNSLSSNQETNIRKLQQVMNNSLSESQGFKIGSGSNTFENKVSDFLTYKF</sequence>
<dbReference type="GeneID" id="29575721"/>
<accession>A0A2N9KHZ5</accession>
<proteinExistence type="predicted"/>
<evidence type="ECO:0000313" key="1">
    <source>
        <dbReference type="EMBL" id="SPD95140.1"/>
    </source>
</evidence>
<dbReference type="RefSeq" id="WP_010276794.1">
    <property type="nucleotide sequence ID" value="NZ_JASDEG010000021.1"/>
</dbReference>
<dbReference type="Proteomes" id="UP000237923">
    <property type="component" value="Unassembled WGS sequence"/>
</dbReference>
<dbReference type="Pfam" id="PF12686">
    <property type="entry name" value="DUF3800"/>
    <property type="match status" value="1"/>
</dbReference>
<dbReference type="InterPro" id="IPR024524">
    <property type="entry name" value="DUF3800"/>
</dbReference>
<dbReference type="AlphaFoldDB" id="A0A2N9KHZ5"/>
<reference evidence="1 4" key="1">
    <citation type="submission" date="2018-02" db="EMBL/GenBank/DDBJ databases">
        <authorList>
            <person name="Rodrigo-Torres L."/>
            <person name="Arahal R. D."/>
            <person name="Lucena T."/>
        </authorList>
    </citation>
    <scope>NUCLEOTIDE SEQUENCE [LARGE SCALE GENOMIC DNA]</scope>
    <source>
        <strain evidence="1 4">CECT 8486</strain>
    </source>
</reference>
<organism evidence="2 3">
    <name type="scientific">Leuconostoc suionicum</name>
    <dbReference type="NCBI Taxonomy" id="1511761"/>
    <lineage>
        <taxon>Bacteria</taxon>
        <taxon>Bacillati</taxon>
        <taxon>Bacillota</taxon>
        <taxon>Bacilli</taxon>
        <taxon>Lactobacillales</taxon>
        <taxon>Lactobacillaceae</taxon>
        <taxon>Leuconostoc</taxon>
    </lineage>
</organism>
<keyword evidence="4" id="KW-1185">Reference proteome</keyword>
<dbReference type="EMBL" id="OKQR01000008">
    <property type="protein sequence ID" value="SPD95140.1"/>
    <property type="molecule type" value="Genomic_DNA"/>
</dbReference>
<dbReference type="EMBL" id="OKQU01000007">
    <property type="protein sequence ID" value="SPE09901.1"/>
    <property type="molecule type" value="Genomic_DNA"/>
</dbReference>
<evidence type="ECO:0000313" key="4">
    <source>
        <dbReference type="Proteomes" id="UP000239237"/>
    </source>
</evidence>